<accession>A0A6J5L785</accession>
<name>A0A6J5L785_9CAUD</name>
<sequence length="193" mass="20141">MALSSVTVQKLGNVRAILDATLADADPARWTVTTPPGAQPVCVVQVSPETGMLGATLWLSTLLTPGATYQFQLDGGTAVDCVVDDGILPEVYGDDVSVLDALTQAIGEECQNVAGVPATRLIDNLADGATTAYVESTLNFPSKGEAWIGPRLFTYSSLTDNSLRGLALLSVSDGQPIPMYSLVVCNARAVLPD</sequence>
<gene>
    <name evidence="1" type="ORF">UFOVP114_39</name>
</gene>
<organism evidence="1">
    <name type="scientific">uncultured Caudovirales phage</name>
    <dbReference type="NCBI Taxonomy" id="2100421"/>
    <lineage>
        <taxon>Viruses</taxon>
        <taxon>Duplodnaviria</taxon>
        <taxon>Heunggongvirae</taxon>
        <taxon>Uroviricota</taxon>
        <taxon>Caudoviricetes</taxon>
        <taxon>Peduoviridae</taxon>
        <taxon>Maltschvirus</taxon>
        <taxon>Maltschvirus maltsch</taxon>
    </lineage>
</organism>
<proteinExistence type="predicted"/>
<dbReference type="EMBL" id="LR796230">
    <property type="protein sequence ID" value="CAB4128530.1"/>
    <property type="molecule type" value="Genomic_DNA"/>
</dbReference>
<protein>
    <submittedName>
        <fullName evidence="1">Uncharacterized protein</fullName>
    </submittedName>
</protein>
<reference evidence="1" key="1">
    <citation type="submission" date="2020-04" db="EMBL/GenBank/DDBJ databases">
        <authorList>
            <person name="Chiriac C."/>
            <person name="Salcher M."/>
            <person name="Ghai R."/>
            <person name="Kavagutti S V."/>
        </authorList>
    </citation>
    <scope>NUCLEOTIDE SEQUENCE</scope>
</reference>
<evidence type="ECO:0000313" key="1">
    <source>
        <dbReference type="EMBL" id="CAB4128530.1"/>
    </source>
</evidence>